<dbReference type="Gene3D" id="3.40.50.1980">
    <property type="entry name" value="Nitrogenase molybdenum iron protein domain"/>
    <property type="match status" value="2"/>
</dbReference>
<dbReference type="PANTHER" id="PTHR30532">
    <property type="entry name" value="IRON III DICITRATE-BINDING PERIPLASMIC PROTEIN"/>
    <property type="match status" value="1"/>
</dbReference>
<evidence type="ECO:0000259" key="6">
    <source>
        <dbReference type="PROSITE" id="PS50983"/>
    </source>
</evidence>
<accession>A0A263D1J6</accession>
<evidence type="ECO:0000256" key="2">
    <source>
        <dbReference type="ARBA" id="ARBA00008814"/>
    </source>
</evidence>
<sequence>MHTSGAPTTQRRHGGGRRAARLLAAALACTLLAACGGSGGEQQPEASGSGGTLPVTITHKYGSTEVTKADRVVTLGLSDHEVALALGVKPIGAVDWFKERPFGVYPWQQEKWNGTQPEIVGERDDFDIEKIIELQPDVVIAQYSGMTKEQYDKLSEFFPVVAQPTGFADYAAPWRDMTRAIGTAMGKATEAEGLIKGVEDKFAAARQQHPEFAEQTMVVADSFEPGVYSAFAGHDPKLQFMLDLGFQAPQQLMDLPKEKNATEVGSEGLPLMDVDRLVWLASDTAMQQRVEADPLYAKLKVVTENRDLFIPYSDPPLGAAVSFGTVLSMPYAIDQLVPMLAGQA</sequence>
<organism evidence="7 8">
    <name type="scientific">Amycolatopsis antarctica</name>
    <dbReference type="NCBI Taxonomy" id="1854586"/>
    <lineage>
        <taxon>Bacteria</taxon>
        <taxon>Bacillati</taxon>
        <taxon>Actinomycetota</taxon>
        <taxon>Actinomycetes</taxon>
        <taxon>Pseudonocardiales</taxon>
        <taxon>Pseudonocardiaceae</taxon>
        <taxon>Amycolatopsis</taxon>
    </lineage>
</organism>
<dbReference type="InterPro" id="IPR002491">
    <property type="entry name" value="ABC_transptr_periplasmic_BD"/>
</dbReference>
<comment type="subcellular location">
    <subcellularLocation>
        <location evidence="1">Cell envelope</location>
    </subcellularLocation>
</comment>
<evidence type="ECO:0000256" key="3">
    <source>
        <dbReference type="ARBA" id="ARBA00022448"/>
    </source>
</evidence>
<dbReference type="GO" id="GO:1901678">
    <property type="term" value="P:iron coordination entity transport"/>
    <property type="evidence" value="ECO:0007669"/>
    <property type="project" value="UniProtKB-ARBA"/>
</dbReference>
<dbReference type="PANTHER" id="PTHR30532:SF24">
    <property type="entry name" value="FERRIC ENTEROBACTIN-BINDING PERIPLASMIC PROTEIN FEPB"/>
    <property type="match status" value="1"/>
</dbReference>
<evidence type="ECO:0000313" key="8">
    <source>
        <dbReference type="Proteomes" id="UP000242444"/>
    </source>
</evidence>
<dbReference type="AlphaFoldDB" id="A0A263D1J6"/>
<evidence type="ECO:0000256" key="5">
    <source>
        <dbReference type="SAM" id="SignalP"/>
    </source>
</evidence>
<dbReference type="GO" id="GO:0030288">
    <property type="term" value="C:outer membrane-bounded periplasmic space"/>
    <property type="evidence" value="ECO:0007669"/>
    <property type="project" value="TreeGrafter"/>
</dbReference>
<feature type="signal peptide" evidence="5">
    <location>
        <begin position="1"/>
        <end position="33"/>
    </location>
</feature>
<protein>
    <submittedName>
        <fullName evidence="7">Iron ABC transporter substrate-binding protein</fullName>
    </submittedName>
</protein>
<dbReference type="FunCoup" id="A0A263D1J6">
    <property type="interactions" value="4"/>
</dbReference>
<dbReference type="Pfam" id="PF01497">
    <property type="entry name" value="Peripla_BP_2"/>
    <property type="match status" value="1"/>
</dbReference>
<evidence type="ECO:0000256" key="4">
    <source>
        <dbReference type="ARBA" id="ARBA00022729"/>
    </source>
</evidence>
<dbReference type="RefSeq" id="WP_094863640.1">
    <property type="nucleotide sequence ID" value="NZ_NKYE01000009.1"/>
</dbReference>
<keyword evidence="8" id="KW-1185">Reference proteome</keyword>
<gene>
    <name evidence="7" type="ORF">CFN78_16105</name>
</gene>
<dbReference type="CDD" id="cd01146">
    <property type="entry name" value="FhuD"/>
    <property type="match status" value="1"/>
</dbReference>
<evidence type="ECO:0000256" key="1">
    <source>
        <dbReference type="ARBA" id="ARBA00004196"/>
    </source>
</evidence>
<comment type="similarity">
    <text evidence="2">Belongs to the bacterial solute-binding protein 8 family.</text>
</comment>
<keyword evidence="3" id="KW-0813">Transport</keyword>
<dbReference type="SUPFAM" id="SSF53807">
    <property type="entry name" value="Helical backbone' metal receptor"/>
    <property type="match status" value="1"/>
</dbReference>
<proteinExistence type="inferred from homology"/>
<reference evidence="7 8" key="1">
    <citation type="submission" date="2017-07" db="EMBL/GenBank/DDBJ databases">
        <title>Amycolatopsis antarcticus sp. nov., isolated from the surface of an Antarcticus brown macroalga.</title>
        <authorList>
            <person name="Wang J."/>
            <person name="Leiva S."/>
            <person name="Huang J."/>
            <person name="Huang Y."/>
        </authorList>
    </citation>
    <scope>NUCLEOTIDE SEQUENCE [LARGE SCALE GENOMIC DNA]</scope>
    <source>
        <strain evidence="7 8">AU-G6</strain>
    </source>
</reference>
<feature type="chain" id="PRO_5038983040" evidence="5">
    <location>
        <begin position="34"/>
        <end position="344"/>
    </location>
</feature>
<dbReference type="InterPro" id="IPR051313">
    <property type="entry name" value="Bact_iron-sidero_bind"/>
</dbReference>
<evidence type="ECO:0000313" key="7">
    <source>
        <dbReference type="EMBL" id="OZM72069.1"/>
    </source>
</evidence>
<name>A0A263D1J6_9PSEU</name>
<dbReference type="Proteomes" id="UP000242444">
    <property type="component" value="Unassembled WGS sequence"/>
</dbReference>
<dbReference type="InParanoid" id="A0A263D1J6"/>
<comment type="caution">
    <text evidence="7">The sequence shown here is derived from an EMBL/GenBank/DDBJ whole genome shotgun (WGS) entry which is preliminary data.</text>
</comment>
<dbReference type="PROSITE" id="PS50983">
    <property type="entry name" value="FE_B12_PBP"/>
    <property type="match status" value="1"/>
</dbReference>
<keyword evidence="4 5" id="KW-0732">Signal</keyword>
<feature type="domain" description="Fe/B12 periplasmic-binding" evidence="6">
    <location>
        <begin position="71"/>
        <end position="344"/>
    </location>
</feature>
<dbReference type="OrthoDB" id="1846031at2"/>
<dbReference type="EMBL" id="NKYE01000009">
    <property type="protein sequence ID" value="OZM72069.1"/>
    <property type="molecule type" value="Genomic_DNA"/>
</dbReference>